<dbReference type="AlphaFoldDB" id="A0AAP2ZAJ7"/>
<keyword evidence="2" id="KW-1185">Reference proteome</keyword>
<comment type="caution">
    <text evidence="1">The sequence shown here is derived from an EMBL/GenBank/DDBJ whole genome shotgun (WGS) entry which is preliminary data.</text>
</comment>
<dbReference type="RefSeq" id="WP_342810030.1">
    <property type="nucleotide sequence ID" value="NZ_JAOPJZ010000021.1"/>
</dbReference>
<proteinExistence type="predicted"/>
<gene>
    <name evidence="1" type="ORF">OB919_17320</name>
</gene>
<accession>A0AAP2ZAJ7</accession>
<organism evidence="1 2">
    <name type="scientific">Natronosalvus hydrolyticus</name>
    <dbReference type="NCBI Taxonomy" id="2979988"/>
    <lineage>
        <taxon>Archaea</taxon>
        <taxon>Methanobacteriati</taxon>
        <taxon>Methanobacteriota</taxon>
        <taxon>Stenosarchaea group</taxon>
        <taxon>Halobacteria</taxon>
        <taxon>Halobacteriales</taxon>
        <taxon>Natrialbaceae</taxon>
        <taxon>Natronosalvus</taxon>
    </lineage>
</organism>
<sequence length="41" mass="4516">MAIDSRARASNRRLEECALVRSVWGHSKGASDGWVVGERCV</sequence>
<name>A0AAP2ZAJ7_9EURY</name>
<evidence type="ECO:0000313" key="1">
    <source>
        <dbReference type="EMBL" id="MCU4753721.1"/>
    </source>
</evidence>
<dbReference type="EMBL" id="JAOPJZ010000021">
    <property type="protein sequence ID" value="MCU4753721.1"/>
    <property type="molecule type" value="Genomic_DNA"/>
</dbReference>
<evidence type="ECO:0000313" key="2">
    <source>
        <dbReference type="Proteomes" id="UP001321047"/>
    </source>
</evidence>
<protein>
    <submittedName>
        <fullName evidence="1">Uncharacterized protein</fullName>
    </submittedName>
</protein>
<dbReference type="Proteomes" id="UP001321047">
    <property type="component" value="Unassembled WGS sequence"/>
</dbReference>
<reference evidence="1 2" key="1">
    <citation type="submission" date="2022-09" db="EMBL/GenBank/DDBJ databases">
        <title>Enrichment on poylsaccharides allowed isolation of novel metabolic and taxonomic groups of Haloarchaea.</title>
        <authorList>
            <person name="Sorokin D.Y."/>
            <person name="Elcheninov A.G."/>
            <person name="Khizhniak T.V."/>
            <person name="Kolganova T.V."/>
            <person name="Kublanov I.V."/>
        </authorList>
    </citation>
    <scope>NUCLEOTIDE SEQUENCE [LARGE SCALE GENOMIC DNA]</scope>
    <source>
        <strain evidence="1 2">AArc-curdl1</strain>
    </source>
</reference>